<name>A0AA86NNL8_9EUKA</name>
<accession>A0AA86NNL8</accession>
<gene>
    <name evidence="2" type="ORF">HINF_LOCUS24373</name>
    <name evidence="3" type="ORF">HINF_LOCUS30048</name>
    <name evidence="4" type="ORF">HINF_LOCUS65322</name>
    <name evidence="1" type="ORF">HINF_LOCUS9725</name>
</gene>
<evidence type="ECO:0000313" key="5">
    <source>
        <dbReference type="Proteomes" id="UP001642409"/>
    </source>
</evidence>
<proteinExistence type="predicted"/>
<sequence>MSGQKSEQNLQLKAQVIQESFIDEIACSTVPELTVILYSGPALFRVAQYFNTIPNPLKVTHCGVVVHISGKQLHQMVNEGIFVHVKDSFVDVVKNGIRYDDDEVRPYSIEAHWPHVLITPLKETVAEYDGSVRMRKLINTPPQFTNWVDMIGVHYEVKWWKMFFAEWRLNTTEGISSVFCSELAALLVKRAGLINVNSSNVLPEMMVTTAKKYDVLKGTYGEEEGLKILAPKKGCE</sequence>
<dbReference type="EMBL" id="CAXDID020000428">
    <property type="protein sequence ID" value="CAL6090466.1"/>
    <property type="molecule type" value="Genomic_DNA"/>
</dbReference>
<evidence type="ECO:0000313" key="4">
    <source>
        <dbReference type="EMBL" id="CAL6090466.1"/>
    </source>
</evidence>
<dbReference type="Proteomes" id="UP001642409">
    <property type="component" value="Unassembled WGS sequence"/>
</dbReference>
<dbReference type="EMBL" id="CATOUU010000245">
    <property type="protein sequence ID" value="CAI9922080.1"/>
    <property type="molecule type" value="Genomic_DNA"/>
</dbReference>
<evidence type="ECO:0000313" key="1">
    <source>
        <dbReference type="EMBL" id="CAI9922080.1"/>
    </source>
</evidence>
<evidence type="ECO:0000313" key="2">
    <source>
        <dbReference type="EMBL" id="CAI9936728.1"/>
    </source>
</evidence>
<reference evidence="1" key="1">
    <citation type="submission" date="2023-06" db="EMBL/GenBank/DDBJ databases">
        <authorList>
            <person name="Kurt Z."/>
        </authorList>
    </citation>
    <scope>NUCLEOTIDE SEQUENCE</scope>
</reference>
<dbReference type="EMBL" id="CAXDID020000098">
    <property type="protein sequence ID" value="CAL6025210.1"/>
    <property type="molecule type" value="Genomic_DNA"/>
</dbReference>
<dbReference type="SUPFAM" id="SSF54001">
    <property type="entry name" value="Cysteine proteinases"/>
    <property type="match status" value="1"/>
</dbReference>
<reference evidence="3 5" key="2">
    <citation type="submission" date="2024-07" db="EMBL/GenBank/DDBJ databases">
        <authorList>
            <person name="Akdeniz Z."/>
        </authorList>
    </citation>
    <scope>NUCLEOTIDE SEQUENCE [LARGE SCALE GENOMIC DNA]</scope>
</reference>
<dbReference type="AlphaFoldDB" id="A0AA86NNL8"/>
<organism evidence="1">
    <name type="scientific">Hexamita inflata</name>
    <dbReference type="NCBI Taxonomy" id="28002"/>
    <lineage>
        <taxon>Eukaryota</taxon>
        <taxon>Metamonada</taxon>
        <taxon>Diplomonadida</taxon>
        <taxon>Hexamitidae</taxon>
        <taxon>Hexamitinae</taxon>
        <taxon>Hexamita</taxon>
    </lineage>
</organism>
<keyword evidence="5" id="KW-1185">Reference proteome</keyword>
<protein>
    <submittedName>
        <fullName evidence="1">Papain-like cysteine peptidase superfamily</fullName>
    </submittedName>
    <submittedName>
        <fullName evidence="3">Papain-like_cysteine peptidase superfamily</fullName>
    </submittedName>
</protein>
<evidence type="ECO:0000313" key="3">
    <source>
        <dbReference type="EMBL" id="CAL6025210.1"/>
    </source>
</evidence>
<dbReference type="Gene3D" id="3.90.1720.10">
    <property type="entry name" value="endopeptidase domain like (from Nostoc punctiforme)"/>
    <property type="match status" value="1"/>
</dbReference>
<comment type="caution">
    <text evidence="1">The sequence shown here is derived from an EMBL/GenBank/DDBJ whole genome shotgun (WGS) entry which is preliminary data.</text>
</comment>
<dbReference type="InterPro" id="IPR038765">
    <property type="entry name" value="Papain-like_cys_pep_sf"/>
</dbReference>
<dbReference type="EMBL" id="CATOUU010000642">
    <property type="protein sequence ID" value="CAI9936728.1"/>
    <property type="molecule type" value="Genomic_DNA"/>
</dbReference>